<keyword evidence="3" id="KW-1185">Reference proteome</keyword>
<reference evidence="2 3" key="1">
    <citation type="submission" date="2024-02" db="EMBL/GenBank/DDBJ databases">
        <title>Adaptive strategies in a cosmopolitan and abundant soil bacterium.</title>
        <authorList>
            <person name="Carini P."/>
        </authorList>
    </citation>
    <scope>NUCLEOTIDE SEQUENCE [LARGE SCALE GENOMIC DNA]</scope>
    <source>
        <strain evidence="2 3">AZCC 1608</strain>
    </source>
</reference>
<evidence type="ECO:0000256" key="1">
    <source>
        <dbReference type="SAM" id="SignalP"/>
    </source>
</evidence>
<proteinExistence type="predicted"/>
<accession>A0ABU8BMA6</accession>
<dbReference type="EMBL" id="JAZHRV010000001">
    <property type="protein sequence ID" value="MEH2559694.1"/>
    <property type="molecule type" value="Genomic_DNA"/>
</dbReference>
<dbReference type="Proteomes" id="UP001364224">
    <property type="component" value="Unassembled WGS sequence"/>
</dbReference>
<feature type="chain" id="PRO_5047102927" description="BA14K family protein" evidence="1">
    <location>
        <begin position="28"/>
        <end position="97"/>
    </location>
</feature>
<comment type="caution">
    <text evidence="2">The sequence shown here is derived from an EMBL/GenBank/DDBJ whole genome shotgun (WGS) entry which is preliminary data.</text>
</comment>
<feature type="signal peptide" evidence="1">
    <location>
        <begin position="1"/>
        <end position="27"/>
    </location>
</feature>
<dbReference type="RefSeq" id="WP_334488048.1">
    <property type="nucleotide sequence ID" value="NZ_JAZHRV010000001.1"/>
</dbReference>
<keyword evidence="1" id="KW-0732">Signal</keyword>
<organism evidence="2 3">
    <name type="scientific">Bradyrhizobium algeriense</name>
    <dbReference type="NCBI Taxonomy" id="634784"/>
    <lineage>
        <taxon>Bacteria</taxon>
        <taxon>Pseudomonadati</taxon>
        <taxon>Pseudomonadota</taxon>
        <taxon>Alphaproteobacteria</taxon>
        <taxon>Hyphomicrobiales</taxon>
        <taxon>Nitrobacteraceae</taxon>
        <taxon>Bradyrhizobium</taxon>
    </lineage>
</organism>
<evidence type="ECO:0000313" key="3">
    <source>
        <dbReference type="Proteomes" id="UP001364224"/>
    </source>
</evidence>
<evidence type="ECO:0000313" key="2">
    <source>
        <dbReference type="EMBL" id="MEH2559694.1"/>
    </source>
</evidence>
<name>A0ABU8BMA6_9BRAD</name>
<evidence type="ECO:0008006" key="4">
    <source>
        <dbReference type="Google" id="ProtNLM"/>
    </source>
</evidence>
<sequence length="97" mass="11039">MKSLIGAAFVASALVVAGSAAIGPVVAAPQTKAQSAGTSDVTDFSAHRYNRRYYRHYGYYRPYDRPYYYNRPVYYRPYPYDSPAPFTFGIGFGPFWW</sequence>
<protein>
    <recommendedName>
        <fullName evidence="4">BA14K family protein</fullName>
    </recommendedName>
</protein>
<gene>
    <name evidence="2" type="ORF">V1286_007223</name>
</gene>